<dbReference type="PANTHER" id="PTHR11645">
    <property type="entry name" value="PYRROLINE-5-CARBOXYLATE REDUCTASE"/>
    <property type="match status" value="1"/>
</dbReference>
<dbReference type="EMBL" id="QFYQ01000001">
    <property type="protein sequence ID" value="RAK56255.1"/>
    <property type="molecule type" value="Genomic_DNA"/>
</dbReference>
<proteinExistence type="inferred from homology"/>
<evidence type="ECO:0000259" key="7">
    <source>
        <dbReference type="Pfam" id="PF03807"/>
    </source>
</evidence>
<keyword evidence="4" id="KW-0963">Cytoplasm</keyword>
<sequence>MTPILMLGAGRMGGAILEGWRRAGAFTAADVMICDPQPSEAALALALDGAQLNPPEAELARAKTVILAVKPQVWADTAAQYVPWLAADAVIVSIAAGVRARDIAKEFGGRCVARVMPTTAAAINQGTASLYSDDPAALARAHALFEPLGAVVDLTDERQMHAATAVSGSGPAYLYAFAEALEAAAVAAGLPARDAARLARSTLTGAAALLAEGQAEPAELRRQVTSPGGTTEAALKVLMAETGLEPLLREAVAAAVRRSTELGG</sequence>
<dbReference type="Pfam" id="PF14748">
    <property type="entry name" value="P5CR_dimer"/>
    <property type="match status" value="1"/>
</dbReference>
<dbReference type="NCBIfam" id="TIGR00112">
    <property type="entry name" value="proC"/>
    <property type="match status" value="1"/>
</dbReference>
<gene>
    <name evidence="4" type="primary">proC</name>
    <name evidence="9" type="ORF">DJ017_07040</name>
</gene>
<dbReference type="PIRSF" id="PIRSF000193">
    <property type="entry name" value="Pyrrol-5-carb_rd"/>
    <property type="match status" value="1"/>
</dbReference>
<feature type="domain" description="Pyrroline-5-carboxylate reductase catalytic N-terminal" evidence="7">
    <location>
        <begin position="5"/>
        <end position="97"/>
    </location>
</feature>
<keyword evidence="10" id="KW-1185">Reference proteome</keyword>
<dbReference type="EC" id="1.5.1.2" evidence="4 5"/>
<dbReference type="InterPro" id="IPR000304">
    <property type="entry name" value="Pyrroline-COOH_reductase"/>
</dbReference>
<name>A0A328APG7_9CAUL</name>
<dbReference type="UniPathway" id="UPA00098">
    <property type="reaction ID" value="UER00361"/>
</dbReference>
<dbReference type="GO" id="GO:0055129">
    <property type="term" value="P:L-proline biosynthetic process"/>
    <property type="evidence" value="ECO:0007669"/>
    <property type="project" value="UniProtKB-UniRule"/>
</dbReference>
<evidence type="ECO:0000313" key="10">
    <source>
        <dbReference type="Proteomes" id="UP000249254"/>
    </source>
</evidence>
<dbReference type="Proteomes" id="UP000249254">
    <property type="component" value="Unassembled WGS sequence"/>
</dbReference>
<dbReference type="RefSeq" id="WP_111530002.1">
    <property type="nucleotide sequence ID" value="NZ_JBHRSG010000002.1"/>
</dbReference>
<evidence type="ECO:0000256" key="3">
    <source>
        <dbReference type="ARBA" id="ARBA00023002"/>
    </source>
</evidence>
<reference evidence="10" key="1">
    <citation type="submission" date="2018-05" db="EMBL/GenBank/DDBJ databases">
        <authorList>
            <person name="Li X."/>
        </authorList>
    </citation>
    <scope>NUCLEOTIDE SEQUENCE [LARGE SCALE GENOMIC DNA]</scope>
    <source>
        <strain evidence="10">LX32</strain>
    </source>
</reference>
<comment type="caution">
    <text evidence="9">The sequence shown here is derived from an EMBL/GenBank/DDBJ whole genome shotgun (WGS) entry which is preliminary data.</text>
</comment>
<organism evidence="9 10">
    <name type="scientific">Phenylobacterium soli</name>
    <dbReference type="NCBI Taxonomy" id="2170551"/>
    <lineage>
        <taxon>Bacteria</taxon>
        <taxon>Pseudomonadati</taxon>
        <taxon>Pseudomonadota</taxon>
        <taxon>Alphaproteobacteria</taxon>
        <taxon>Caulobacterales</taxon>
        <taxon>Caulobacteraceae</taxon>
        <taxon>Phenylobacterium</taxon>
    </lineage>
</organism>
<comment type="catalytic activity">
    <reaction evidence="4">
        <text>L-proline + NAD(+) = (S)-1-pyrroline-5-carboxylate + NADH + 2 H(+)</text>
        <dbReference type="Rhea" id="RHEA:14105"/>
        <dbReference type="ChEBI" id="CHEBI:15378"/>
        <dbReference type="ChEBI" id="CHEBI:17388"/>
        <dbReference type="ChEBI" id="CHEBI:57540"/>
        <dbReference type="ChEBI" id="CHEBI:57945"/>
        <dbReference type="ChEBI" id="CHEBI:60039"/>
        <dbReference type="EC" id="1.5.1.2"/>
    </reaction>
</comment>
<dbReference type="SUPFAM" id="SSF48179">
    <property type="entry name" value="6-phosphogluconate dehydrogenase C-terminal domain-like"/>
    <property type="match status" value="1"/>
</dbReference>
<dbReference type="Gene3D" id="3.40.50.720">
    <property type="entry name" value="NAD(P)-binding Rossmann-like Domain"/>
    <property type="match status" value="1"/>
</dbReference>
<protein>
    <recommendedName>
        <fullName evidence="4 5">Pyrroline-5-carboxylate reductase</fullName>
        <shortName evidence="4">P5C reductase</shortName>
        <shortName evidence="4">P5CR</shortName>
        <ecNumber evidence="4 5">1.5.1.2</ecNumber>
    </recommendedName>
    <alternativeName>
        <fullName evidence="4">PCA reductase</fullName>
    </alternativeName>
</protein>
<dbReference type="HAMAP" id="MF_01925">
    <property type="entry name" value="P5C_reductase"/>
    <property type="match status" value="1"/>
</dbReference>
<evidence type="ECO:0000256" key="4">
    <source>
        <dbReference type="HAMAP-Rule" id="MF_01925"/>
    </source>
</evidence>
<dbReference type="GO" id="GO:0005737">
    <property type="term" value="C:cytoplasm"/>
    <property type="evidence" value="ECO:0007669"/>
    <property type="project" value="UniProtKB-SubCell"/>
</dbReference>
<dbReference type="AlphaFoldDB" id="A0A328APG7"/>
<comment type="function">
    <text evidence="4">Catalyzes the reduction of 1-pyrroline-5-carboxylate (PCA) to L-proline.</text>
</comment>
<evidence type="ECO:0000313" key="9">
    <source>
        <dbReference type="EMBL" id="RAK56255.1"/>
    </source>
</evidence>
<comment type="catalytic activity">
    <reaction evidence="4">
        <text>L-proline + NADP(+) = (S)-1-pyrroline-5-carboxylate + NADPH + 2 H(+)</text>
        <dbReference type="Rhea" id="RHEA:14109"/>
        <dbReference type="ChEBI" id="CHEBI:15378"/>
        <dbReference type="ChEBI" id="CHEBI:17388"/>
        <dbReference type="ChEBI" id="CHEBI:57783"/>
        <dbReference type="ChEBI" id="CHEBI:58349"/>
        <dbReference type="ChEBI" id="CHEBI:60039"/>
        <dbReference type="EC" id="1.5.1.2"/>
    </reaction>
</comment>
<comment type="subcellular location">
    <subcellularLocation>
        <location evidence="4">Cytoplasm</location>
    </subcellularLocation>
</comment>
<evidence type="ECO:0000256" key="1">
    <source>
        <dbReference type="ARBA" id="ARBA00005525"/>
    </source>
</evidence>
<evidence type="ECO:0000256" key="2">
    <source>
        <dbReference type="ARBA" id="ARBA00022857"/>
    </source>
</evidence>
<keyword evidence="3 4" id="KW-0560">Oxidoreductase</keyword>
<dbReference type="Gene3D" id="1.10.3730.10">
    <property type="entry name" value="ProC C-terminal domain-like"/>
    <property type="match status" value="1"/>
</dbReference>
<comment type="similarity">
    <text evidence="1 4">Belongs to the pyrroline-5-carboxylate reductase family.</text>
</comment>
<keyword evidence="4" id="KW-0641">Proline biosynthesis</keyword>
<keyword evidence="4" id="KW-0028">Amino-acid biosynthesis</keyword>
<feature type="domain" description="Pyrroline-5-carboxylate reductase dimerisation" evidence="8">
    <location>
        <begin position="157"/>
        <end position="262"/>
    </location>
</feature>
<dbReference type="InterPro" id="IPR036291">
    <property type="entry name" value="NAD(P)-bd_dom_sf"/>
</dbReference>
<dbReference type="PANTHER" id="PTHR11645:SF0">
    <property type="entry name" value="PYRROLINE-5-CARBOXYLATE REDUCTASE 3"/>
    <property type="match status" value="1"/>
</dbReference>
<keyword evidence="2 4" id="KW-0521">NADP</keyword>
<dbReference type="SUPFAM" id="SSF51735">
    <property type="entry name" value="NAD(P)-binding Rossmann-fold domains"/>
    <property type="match status" value="1"/>
</dbReference>
<dbReference type="GO" id="GO:0004735">
    <property type="term" value="F:pyrroline-5-carboxylate reductase activity"/>
    <property type="evidence" value="ECO:0007669"/>
    <property type="project" value="UniProtKB-UniRule"/>
</dbReference>
<evidence type="ECO:0000256" key="6">
    <source>
        <dbReference type="PIRSR" id="PIRSR000193-1"/>
    </source>
</evidence>
<feature type="binding site" evidence="6">
    <location>
        <begin position="7"/>
        <end position="12"/>
    </location>
    <ligand>
        <name>NADP(+)</name>
        <dbReference type="ChEBI" id="CHEBI:58349"/>
    </ligand>
</feature>
<evidence type="ECO:0000259" key="8">
    <source>
        <dbReference type="Pfam" id="PF14748"/>
    </source>
</evidence>
<comment type="pathway">
    <text evidence="4">Amino-acid biosynthesis; L-proline biosynthesis; L-proline from L-glutamate 5-semialdehyde: step 1/1.</text>
</comment>
<dbReference type="InterPro" id="IPR028939">
    <property type="entry name" value="P5C_Rdtase_cat_N"/>
</dbReference>
<dbReference type="InterPro" id="IPR029036">
    <property type="entry name" value="P5CR_dimer"/>
</dbReference>
<dbReference type="InterPro" id="IPR008927">
    <property type="entry name" value="6-PGluconate_DH-like_C_sf"/>
</dbReference>
<evidence type="ECO:0000256" key="5">
    <source>
        <dbReference type="NCBIfam" id="TIGR00112"/>
    </source>
</evidence>
<accession>A0A328APG7</accession>
<dbReference type="FunFam" id="1.10.3730.10:FF:000001">
    <property type="entry name" value="Pyrroline-5-carboxylate reductase"/>
    <property type="match status" value="1"/>
</dbReference>
<dbReference type="OrthoDB" id="9805754at2"/>
<feature type="binding site" evidence="6">
    <location>
        <begin position="68"/>
        <end position="71"/>
    </location>
    <ligand>
        <name>NADP(+)</name>
        <dbReference type="ChEBI" id="CHEBI:58349"/>
    </ligand>
</feature>
<dbReference type="Pfam" id="PF03807">
    <property type="entry name" value="F420_oxidored"/>
    <property type="match status" value="1"/>
</dbReference>